<accession>A0ABN7B119</accession>
<reference evidence="1 2" key="1">
    <citation type="submission" date="2023-09" db="EMBL/GenBank/DDBJ databases">
        <title>Nesidiocoris tenuis whole genome shotgun sequence.</title>
        <authorList>
            <person name="Shibata T."/>
            <person name="Shimoda M."/>
            <person name="Kobayashi T."/>
            <person name="Uehara T."/>
        </authorList>
    </citation>
    <scope>NUCLEOTIDE SEQUENCE [LARGE SCALE GENOMIC DNA]</scope>
    <source>
        <strain evidence="1 2">Japan</strain>
    </source>
</reference>
<dbReference type="EMBL" id="AP028917">
    <property type="protein sequence ID" value="BES98110.1"/>
    <property type="molecule type" value="Genomic_DNA"/>
</dbReference>
<dbReference type="PANTHER" id="PTHR28532">
    <property type="entry name" value="GEO13458P1"/>
    <property type="match status" value="1"/>
</dbReference>
<dbReference type="Proteomes" id="UP001307889">
    <property type="component" value="Chromosome 9"/>
</dbReference>
<proteinExistence type="predicted"/>
<keyword evidence="2" id="KW-1185">Reference proteome</keyword>
<evidence type="ECO:0000313" key="2">
    <source>
        <dbReference type="Proteomes" id="UP001307889"/>
    </source>
</evidence>
<protein>
    <submittedName>
        <fullName evidence="1">Oral cancer overexpressed 1</fullName>
    </submittedName>
</protein>
<gene>
    <name evidence="1" type="ORF">NTJ_10925</name>
</gene>
<organism evidence="1 2">
    <name type="scientific">Nesidiocoris tenuis</name>
    <dbReference type="NCBI Taxonomy" id="355587"/>
    <lineage>
        <taxon>Eukaryota</taxon>
        <taxon>Metazoa</taxon>
        <taxon>Ecdysozoa</taxon>
        <taxon>Arthropoda</taxon>
        <taxon>Hexapoda</taxon>
        <taxon>Insecta</taxon>
        <taxon>Pterygota</taxon>
        <taxon>Neoptera</taxon>
        <taxon>Paraneoptera</taxon>
        <taxon>Hemiptera</taxon>
        <taxon>Heteroptera</taxon>
        <taxon>Panheteroptera</taxon>
        <taxon>Cimicomorpha</taxon>
        <taxon>Miridae</taxon>
        <taxon>Dicyphina</taxon>
        <taxon>Nesidiocoris</taxon>
    </lineage>
</organism>
<name>A0ABN7B119_9HEMI</name>
<dbReference type="InterPro" id="IPR052436">
    <property type="entry name" value="LTO1_adapter"/>
</dbReference>
<dbReference type="PANTHER" id="PTHR28532:SF1">
    <property type="entry name" value="ORAL CANCER OVEREXPRESSED 1"/>
    <property type="match status" value="1"/>
</dbReference>
<sequence>MHHSIDAPDINDVFDSLATAEETISEKSFDEGRAKGEVDGRLEGYHLGFHRGAEIGSEVGYYCGFADFYLKFGAGKLSTKTTGELNRLKQLAESVPKMNDPNVDILSLVEQCRASFKKVCVHLKISPRLPNPAIE</sequence>
<evidence type="ECO:0000313" key="1">
    <source>
        <dbReference type="EMBL" id="BES98110.1"/>
    </source>
</evidence>